<dbReference type="SUPFAM" id="SSF56925">
    <property type="entry name" value="OMPA-like"/>
    <property type="match status" value="1"/>
</dbReference>
<evidence type="ECO:0008006" key="3">
    <source>
        <dbReference type="Google" id="ProtNLM"/>
    </source>
</evidence>
<accession>A0A1S1Z2D4</accession>
<dbReference type="EMBL" id="JRYR02000001">
    <property type="protein sequence ID" value="OHX67434.1"/>
    <property type="molecule type" value="Genomic_DNA"/>
</dbReference>
<dbReference type="STRING" id="915059.NH26_14325"/>
<reference evidence="1 2" key="1">
    <citation type="journal article" date="2012" name="Int. J. Syst. Evol. Microbiol.">
        <title>Flammeovirga pacifica sp. nov., isolated from deep-sea sediment.</title>
        <authorList>
            <person name="Xu H."/>
            <person name="Fu Y."/>
            <person name="Yang N."/>
            <person name="Ding Z."/>
            <person name="Lai Q."/>
            <person name="Zeng R."/>
        </authorList>
    </citation>
    <scope>NUCLEOTIDE SEQUENCE [LARGE SCALE GENOMIC DNA]</scope>
    <source>
        <strain evidence="2">DSM 24597 / LMG 26175 / WPAGA1</strain>
    </source>
</reference>
<comment type="caution">
    <text evidence="1">The sequence shown here is derived from an EMBL/GenBank/DDBJ whole genome shotgun (WGS) entry which is preliminary data.</text>
</comment>
<dbReference type="InterPro" id="IPR011250">
    <property type="entry name" value="OMP/PagP_B-barrel"/>
</dbReference>
<organism evidence="1 2">
    <name type="scientific">Flammeovirga pacifica</name>
    <dbReference type="NCBI Taxonomy" id="915059"/>
    <lineage>
        <taxon>Bacteria</taxon>
        <taxon>Pseudomonadati</taxon>
        <taxon>Bacteroidota</taxon>
        <taxon>Cytophagia</taxon>
        <taxon>Cytophagales</taxon>
        <taxon>Flammeovirgaceae</taxon>
        <taxon>Flammeovirga</taxon>
    </lineage>
</organism>
<protein>
    <recommendedName>
        <fullName evidence="3">Outer membrane protein beta-barrel domain-containing protein</fullName>
    </recommendedName>
</protein>
<evidence type="ECO:0000313" key="2">
    <source>
        <dbReference type="Proteomes" id="UP000179797"/>
    </source>
</evidence>
<gene>
    <name evidence="1" type="ORF">NH26_14325</name>
</gene>
<proteinExistence type="predicted"/>
<sequence>MKNIKNGFPTSFSLSSLFIVFMFWNTILSAQTLDQPLKDKGVFGVAVSYGNQLDRNASFYGWSVDYNKQIGKGPFAYGIGVMWDNETTLSNENRGIENTATFNCAVTINYQINSKWSIGTGLAKGVMDNDQISRQYQWTDGDWSTGLMVCYQFKLGKQNFNISGSYEYNISQKETSLSFDLGYVIPW</sequence>
<dbReference type="AlphaFoldDB" id="A0A1S1Z2D4"/>
<name>A0A1S1Z2D4_FLAPC</name>
<evidence type="ECO:0000313" key="1">
    <source>
        <dbReference type="EMBL" id="OHX67434.1"/>
    </source>
</evidence>
<dbReference type="RefSeq" id="WP_139263075.1">
    <property type="nucleotide sequence ID" value="NZ_JRYR02000001.1"/>
</dbReference>
<dbReference type="OrthoDB" id="979349at2"/>
<dbReference type="Proteomes" id="UP000179797">
    <property type="component" value="Unassembled WGS sequence"/>
</dbReference>
<dbReference type="Gene3D" id="2.40.160.60">
    <property type="entry name" value="Outer membrane protein transport protein (OMPP1/FadL/TodX)"/>
    <property type="match status" value="1"/>
</dbReference>
<keyword evidence="2" id="KW-1185">Reference proteome</keyword>